<evidence type="ECO:0000313" key="2">
    <source>
        <dbReference type="Proteomes" id="UP001218488"/>
    </source>
</evidence>
<evidence type="ECO:0000313" key="1">
    <source>
        <dbReference type="EMBL" id="WGD98292.1"/>
    </source>
</evidence>
<organism evidence="1 2">
    <name type="scientific">Bacillus safensis</name>
    <dbReference type="NCBI Taxonomy" id="561879"/>
    <lineage>
        <taxon>Bacteria</taxon>
        <taxon>Bacillati</taxon>
        <taxon>Bacillota</taxon>
        <taxon>Bacilli</taxon>
        <taxon>Bacillales</taxon>
        <taxon>Bacillaceae</taxon>
        <taxon>Bacillus</taxon>
    </lineage>
</organism>
<accession>A0AC61YT10</accession>
<sequence>MNPNKTGKAFEAIVLEYLIQALKSKNISAKYSLKALEIQEGYIKFFNDLSDNVKSKKYHSDFISNTPKLVEWIINYFELNLCEIVIIHKFKDSEADKNVADLQLRVTYDGTDKVINLSLKNNHDALKHSRIGPVPTWLGFTKNDVEYIEYTNDLKVAREKIRDRITNLSHDNNISIINYKDIDLINKKEEKYSTLYKNQHIYPEFYQVIKNFMENQIQNKDSVNLLFHYFMSEPHYKIINKEKEFIIYDFTSIPNASSVNINIDSKNGYLLFHFDNGYTIKIRLHNDKSKILKSFNYKCDIKLFSPDVLNIKKFILKK</sequence>
<proteinExistence type="predicted"/>
<name>A0AC61YT10_BACIA</name>
<dbReference type="Proteomes" id="UP001218488">
    <property type="component" value="Chromosome"/>
</dbReference>
<gene>
    <name evidence="1" type="ORF">P5627_03700</name>
</gene>
<reference evidence="1" key="1">
    <citation type="submission" date="2025-02" db="EMBL/GenBank/DDBJ databases">
        <title>Complete genome sequences of 52 Bacillus and Priestia strains isolated from West-African fermentations and 26 reference strains from the DSMZ collection.</title>
        <authorList>
            <person name="Wiedenbein E.S."/>
            <person name="Canoy T.S."/>
            <person name="Hui Y."/>
            <person name="Parkouda C."/>
            <person name="Dawende C."/>
            <person name="Ametefe E."/>
            <person name="Jespersen L."/>
            <person name="Nielsen D.S."/>
        </authorList>
    </citation>
    <scope>NUCLEOTIDE SEQUENCE</scope>
    <source>
        <strain evidence="1">PRO33</strain>
    </source>
</reference>
<protein>
    <submittedName>
        <fullName evidence="1">Uncharacterized protein</fullName>
    </submittedName>
</protein>
<dbReference type="EMBL" id="CP121752">
    <property type="protein sequence ID" value="WGD98292.1"/>
    <property type="molecule type" value="Genomic_DNA"/>
</dbReference>